<dbReference type="RefSeq" id="XP_056792133.1">
    <property type="nucleotide sequence ID" value="XM_056932174.1"/>
</dbReference>
<keyword evidence="3" id="KW-1185">Reference proteome</keyword>
<sequence length="141" mass="14975">MGNTTVLILKTCTQEMEGHPSFGAASPRASWRRRQEFGLTARGRTMQPNAGSTQKKVLCSPDFAPVLLVATRWLKHNTIQCSLHICQERSGPSSIQTGHQNPTGSNAGVGLEHAGTEAGRANLSVTGPVLSPLATGQKETV</sequence>
<reference evidence="2" key="2">
    <citation type="journal article" date="2023" name="IMA Fungus">
        <title>Comparative genomic study of the Penicillium genus elucidates a diverse pangenome and 15 lateral gene transfer events.</title>
        <authorList>
            <person name="Petersen C."/>
            <person name="Sorensen T."/>
            <person name="Nielsen M.R."/>
            <person name="Sondergaard T.E."/>
            <person name="Sorensen J.L."/>
            <person name="Fitzpatrick D.A."/>
            <person name="Frisvad J.C."/>
            <person name="Nielsen K.L."/>
        </authorList>
    </citation>
    <scope>NUCLEOTIDE SEQUENCE</scope>
    <source>
        <strain evidence="2">IBT 30728</strain>
    </source>
</reference>
<evidence type="ECO:0000256" key="1">
    <source>
        <dbReference type="SAM" id="MobiDB-lite"/>
    </source>
</evidence>
<dbReference type="EMBL" id="JAPWDQ010000003">
    <property type="protein sequence ID" value="KAJ5491004.1"/>
    <property type="molecule type" value="Genomic_DNA"/>
</dbReference>
<comment type="caution">
    <text evidence="2">The sequence shown here is derived from an EMBL/GenBank/DDBJ whole genome shotgun (WGS) entry which is preliminary data.</text>
</comment>
<evidence type="ECO:0000313" key="2">
    <source>
        <dbReference type="EMBL" id="KAJ5491004.1"/>
    </source>
</evidence>
<feature type="region of interest" description="Disordered" evidence="1">
    <location>
        <begin position="90"/>
        <end position="141"/>
    </location>
</feature>
<feature type="compositionally biased region" description="Polar residues" evidence="1">
    <location>
        <begin position="90"/>
        <end position="106"/>
    </location>
</feature>
<accession>A0A9W9XEW9</accession>
<protein>
    <submittedName>
        <fullName evidence="2">Uncharacterized protein</fullName>
    </submittedName>
</protein>
<organism evidence="2 3">
    <name type="scientific">Penicillium diatomitis</name>
    <dbReference type="NCBI Taxonomy" id="2819901"/>
    <lineage>
        <taxon>Eukaryota</taxon>
        <taxon>Fungi</taxon>
        <taxon>Dikarya</taxon>
        <taxon>Ascomycota</taxon>
        <taxon>Pezizomycotina</taxon>
        <taxon>Eurotiomycetes</taxon>
        <taxon>Eurotiomycetidae</taxon>
        <taxon>Eurotiales</taxon>
        <taxon>Aspergillaceae</taxon>
        <taxon>Penicillium</taxon>
    </lineage>
</organism>
<dbReference type="Proteomes" id="UP001148312">
    <property type="component" value="Unassembled WGS sequence"/>
</dbReference>
<evidence type="ECO:0000313" key="3">
    <source>
        <dbReference type="Proteomes" id="UP001148312"/>
    </source>
</evidence>
<dbReference type="GeneID" id="81622423"/>
<dbReference type="AlphaFoldDB" id="A0A9W9XEW9"/>
<reference evidence="2" key="1">
    <citation type="submission" date="2022-12" db="EMBL/GenBank/DDBJ databases">
        <authorList>
            <person name="Petersen C."/>
        </authorList>
    </citation>
    <scope>NUCLEOTIDE SEQUENCE</scope>
    <source>
        <strain evidence="2">IBT 30728</strain>
    </source>
</reference>
<name>A0A9W9XEW9_9EURO</name>
<proteinExistence type="predicted"/>
<gene>
    <name evidence="2" type="ORF">N7539_002571</name>
</gene>